<proteinExistence type="predicted"/>
<accession>A0AAE4U6N2</accession>
<keyword evidence="2" id="KW-0378">Hydrolase</keyword>
<dbReference type="GO" id="GO:0016787">
    <property type="term" value="F:hydrolase activity"/>
    <property type="evidence" value="ECO:0007669"/>
    <property type="project" value="UniProtKB-KW"/>
</dbReference>
<dbReference type="Proteomes" id="UP001185922">
    <property type="component" value="Unassembled WGS sequence"/>
</dbReference>
<comment type="caution">
    <text evidence="2">The sequence shown here is derived from an EMBL/GenBank/DDBJ whole genome shotgun (WGS) entry which is preliminary data.</text>
</comment>
<dbReference type="InterPro" id="IPR029058">
    <property type="entry name" value="AB_hydrolase_fold"/>
</dbReference>
<dbReference type="EMBL" id="JAWLKH010000022">
    <property type="protein sequence ID" value="MDV6313740.1"/>
    <property type="molecule type" value="Genomic_DNA"/>
</dbReference>
<dbReference type="AlphaFoldDB" id="A0AAE4U6N2"/>
<evidence type="ECO:0000259" key="1">
    <source>
        <dbReference type="Pfam" id="PF00561"/>
    </source>
</evidence>
<dbReference type="Gene3D" id="3.40.50.1820">
    <property type="entry name" value="alpha/beta hydrolase"/>
    <property type="match status" value="1"/>
</dbReference>
<feature type="domain" description="AB hydrolase-1" evidence="1">
    <location>
        <begin position="74"/>
        <end position="253"/>
    </location>
</feature>
<evidence type="ECO:0000313" key="2">
    <source>
        <dbReference type="EMBL" id="MDV6313740.1"/>
    </source>
</evidence>
<dbReference type="InterPro" id="IPR000073">
    <property type="entry name" value="AB_hydrolase_1"/>
</dbReference>
<name>A0AAE4U6N2_9ACTN</name>
<organism evidence="2 3">
    <name type="scientific">Gordonia amicalis</name>
    <dbReference type="NCBI Taxonomy" id="89053"/>
    <lineage>
        <taxon>Bacteria</taxon>
        <taxon>Bacillati</taxon>
        <taxon>Actinomycetota</taxon>
        <taxon>Actinomycetes</taxon>
        <taxon>Mycobacteriales</taxon>
        <taxon>Gordoniaceae</taxon>
        <taxon>Gordonia</taxon>
    </lineage>
</organism>
<dbReference type="RefSeq" id="WP_317510358.1">
    <property type="nucleotide sequence ID" value="NZ_JAWLKH010000022.1"/>
</dbReference>
<dbReference type="PANTHER" id="PTHR46438">
    <property type="entry name" value="ALPHA/BETA-HYDROLASES SUPERFAMILY PROTEIN"/>
    <property type="match status" value="1"/>
</dbReference>
<sequence>MNTHRTAAVRRAGVAGAVGLGVTAAAVAGYVTRNLTYDRRESSLLASSGVIPRSVTMPGGAVISYGEGPPGGEPLLLIPGQQVSWSDYAAVLGALSEDWHVFAVDCFGHGGSAKDPAWYPALRQTAALGWFVDTVIGSPAVVAGHSSGGLLAARLAADCPALVRAALIEDAPFFATEPDRAPATFAWRDGFRPMHDFLTAPREAEMTWTRHWVRHSHLRALFGDKGWTRLVRDPVERRLDRDPHRIPRLWWLPPTMNRALDLTACLQDGTGDYDLRYGEMFYDGTWFEGFDQAETLARVHVPVTLLHATVHEQDGVLLGAMTDDDARRAHVLMPDCLLVDHIPAGHDIHRQRPALFVDSINALPGRIHR</sequence>
<dbReference type="Pfam" id="PF00561">
    <property type="entry name" value="Abhydrolase_1"/>
    <property type="match status" value="1"/>
</dbReference>
<evidence type="ECO:0000313" key="3">
    <source>
        <dbReference type="Proteomes" id="UP001185922"/>
    </source>
</evidence>
<dbReference type="SUPFAM" id="SSF53474">
    <property type="entry name" value="alpha/beta-Hydrolases"/>
    <property type="match status" value="1"/>
</dbReference>
<dbReference type="PANTHER" id="PTHR46438:SF2">
    <property type="entry name" value="ALPHA_BETA-HYDROLASES SUPERFAMILY PROTEIN"/>
    <property type="match status" value="1"/>
</dbReference>
<gene>
    <name evidence="2" type="ORF">R3Q15_17915</name>
</gene>
<reference evidence="2" key="1">
    <citation type="submission" date="2023-10" db="EMBL/GenBank/DDBJ databases">
        <title>Development of a sustainable strategy for remediation of hydrocarbon-contaminated territories based on the waste exchange concept.</title>
        <authorList>
            <person name="Krivoruchko A."/>
        </authorList>
    </citation>
    <scope>NUCLEOTIDE SEQUENCE</scope>
    <source>
        <strain evidence="2">IEGM 1279</strain>
    </source>
</reference>
<protein>
    <submittedName>
        <fullName evidence="2">Alpha/beta hydrolase</fullName>
    </submittedName>
</protein>